<keyword evidence="4" id="KW-0904">Protein phosphatase</keyword>
<dbReference type="CDD" id="cd14473">
    <property type="entry name" value="FERM_B-lobe"/>
    <property type="match status" value="1"/>
</dbReference>
<dbReference type="EC" id="3.1.3.48" evidence="2"/>
<organism evidence="8 9">
    <name type="scientific">Mythimna separata</name>
    <name type="common">Oriental armyworm</name>
    <name type="synonym">Pseudaletia separata</name>
    <dbReference type="NCBI Taxonomy" id="271217"/>
    <lineage>
        <taxon>Eukaryota</taxon>
        <taxon>Metazoa</taxon>
        <taxon>Ecdysozoa</taxon>
        <taxon>Arthropoda</taxon>
        <taxon>Hexapoda</taxon>
        <taxon>Insecta</taxon>
        <taxon>Pterygota</taxon>
        <taxon>Neoptera</taxon>
        <taxon>Endopterygota</taxon>
        <taxon>Lepidoptera</taxon>
        <taxon>Glossata</taxon>
        <taxon>Ditrysia</taxon>
        <taxon>Noctuoidea</taxon>
        <taxon>Noctuidae</taxon>
        <taxon>Noctuinae</taxon>
        <taxon>Hadenini</taxon>
        <taxon>Mythimna</taxon>
    </lineage>
</organism>
<dbReference type="PROSITE" id="PS00661">
    <property type="entry name" value="FERM_2"/>
    <property type="match status" value="1"/>
</dbReference>
<feature type="domain" description="FERM" evidence="7">
    <location>
        <begin position="21"/>
        <end position="377"/>
    </location>
</feature>
<comment type="subcellular location">
    <subcellularLocation>
        <location evidence="1">Cell junction</location>
    </subcellularLocation>
</comment>
<evidence type="ECO:0000256" key="4">
    <source>
        <dbReference type="ARBA" id="ARBA00022912"/>
    </source>
</evidence>
<dbReference type="InterPro" id="IPR035963">
    <property type="entry name" value="FERM_2"/>
</dbReference>
<evidence type="ECO:0000256" key="5">
    <source>
        <dbReference type="ARBA" id="ARBA00022949"/>
    </source>
</evidence>
<dbReference type="SMART" id="SM00295">
    <property type="entry name" value="B41"/>
    <property type="match status" value="1"/>
</dbReference>
<dbReference type="Gene3D" id="1.20.80.10">
    <property type="match status" value="1"/>
</dbReference>
<evidence type="ECO:0000259" key="7">
    <source>
        <dbReference type="PROSITE" id="PS50057"/>
    </source>
</evidence>
<accession>A0AAD7YH80</accession>
<dbReference type="InterPro" id="IPR000299">
    <property type="entry name" value="FERM_domain"/>
</dbReference>
<keyword evidence="3" id="KW-0378">Hydrolase</keyword>
<name>A0AAD7YH80_MYTSE</name>
<dbReference type="SUPFAM" id="SSF54236">
    <property type="entry name" value="Ubiquitin-like"/>
    <property type="match status" value="1"/>
</dbReference>
<dbReference type="PROSITE" id="PS50057">
    <property type="entry name" value="FERM_3"/>
    <property type="match status" value="1"/>
</dbReference>
<dbReference type="Pfam" id="PF00373">
    <property type="entry name" value="FERM_M"/>
    <property type="match status" value="1"/>
</dbReference>
<comment type="caution">
    <text evidence="8">The sequence shown here is derived from an EMBL/GenBank/DDBJ whole genome shotgun (WGS) entry which is preliminary data.</text>
</comment>
<dbReference type="GO" id="GO:0004725">
    <property type="term" value="F:protein tyrosine phosphatase activity"/>
    <property type="evidence" value="ECO:0007669"/>
    <property type="project" value="UniProtKB-EC"/>
</dbReference>
<dbReference type="FunFam" id="3.10.20.90:FF:000039">
    <property type="entry name" value="Tyrosine-protein phosphatase non-receptor type"/>
    <property type="match status" value="1"/>
</dbReference>
<dbReference type="InterPro" id="IPR019747">
    <property type="entry name" value="FERM_CS"/>
</dbReference>
<evidence type="ECO:0000256" key="2">
    <source>
        <dbReference type="ARBA" id="ARBA00013064"/>
    </source>
</evidence>
<evidence type="ECO:0000256" key="6">
    <source>
        <dbReference type="SAM" id="MobiDB-lite"/>
    </source>
</evidence>
<feature type="compositionally biased region" description="Low complexity" evidence="6">
    <location>
        <begin position="799"/>
        <end position="808"/>
    </location>
</feature>
<dbReference type="SUPFAM" id="SSF50729">
    <property type="entry name" value="PH domain-like"/>
    <property type="match status" value="1"/>
</dbReference>
<gene>
    <name evidence="8" type="ORF">PYW07_003030</name>
</gene>
<dbReference type="InterPro" id="IPR041782">
    <property type="entry name" value="PTPN14/21_FERM_C"/>
</dbReference>
<keyword evidence="5" id="KW-0965">Cell junction</keyword>
<dbReference type="PANTHER" id="PTHR45706:SF1">
    <property type="entry name" value="PEZ, ISOFORM A"/>
    <property type="match status" value="1"/>
</dbReference>
<dbReference type="EMBL" id="JARGEI010000017">
    <property type="protein sequence ID" value="KAJ8716403.1"/>
    <property type="molecule type" value="Genomic_DNA"/>
</dbReference>
<evidence type="ECO:0000313" key="8">
    <source>
        <dbReference type="EMBL" id="KAJ8716403.1"/>
    </source>
</evidence>
<feature type="region of interest" description="Disordered" evidence="6">
    <location>
        <begin position="797"/>
        <end position="823"/>
    </location>
</feature>
<dbReference type="SUPFAM" id="SSF47031">
    <property type="entry name" value="Second domain of FERM"/>
    <property type="match status" value="1"/>
</dbReference>
<dbReference type="InterPro" id="IPR029071">
    <property type="entry name" value="Ubiquitin-like_domsf"/>
</dbReference>
<dbReference type="InterPro" id="IPR018980">
    <property type="entry name" value="FERM_PH-like_C"/>
</dbReference>
<dbReference type="CDD" id="cd17099">
    <property type="entry name" value="FERM_F1_PTPN14_like"/>
    <property type="match status" value="1"/>
</dbReference>
<dbReference type="InterPro" id="IPR019748">
    <property type="entry name" value="FERM_central"/>
</dbReference>
<sequence>MPFKLKLKKTRQYNVASKSLFVISVELLDGGVADCTLSVDSTGQECLDNVCQRQAVLQPELFGLRYVNRSQQPRWVQLERPLKRQLEKYASSHQLYLRVMYYVISGTSLITDEVTRYHYFLQLKNDLVEGRIICDCQQAVVLASYSRQAEYGNHDRERHTVEYLKNLLTFPKQMLDGGQIIDGSTLAETGRLEWLTEAVIQHHMALHNMSQAQAEEGFITTCQQLRGYGQEMFSARDQLNQSEVTIAISLTGIRVLTETSETPHFYRPARRRTSTGELATGAAQPERGHHRHLAHRHQGADGDQRDAALLQVSLLQEQLNQSEVTIAISLTGIRVLTETSETPHFYRPARRRTSTGELATGAAQPERGHHRHLAHRHQGADGDQRDAALLQVSLLQEQLNQSEVTIAISLTGIRVLTETSETPHFYRPARRRTSTGELATGAAQPERGHHRHLAHRHQGADGDQRDAALLQVSLLQEQLNQSEVTIAISLTGIRVLTETSETPHFYRRRTSTGELATGAAQPERGHHRHLAHRHQGADGDQRDAALLQVSLLQEQLNQSEVTIAISLTGIRGADGDQRDAALLQVSLLQEQLNQSEVTIAISLFGIRVLTETSETPHFYRWMDITNVINHKRTFSIECQKQNGSASFTLASPEDGKYVWWSCVQQHTFYMKHQAALSEAPRDEHRPKFQAALSEAPRDEHRPKFQVRCHATPAHVQPRTAVLVHEAPGRAQRGAARRAPAQVPGEMSCYLHHARAARGRQYLYMQHQAALSEAPRDEHRPKFQVRCHATCTTHVQPEDGSTCTCSTRPRSARRRATSTGPSSR</sequence>
<dbReference type="Pfam" id="PF09379">
    <property type="entry name" value="FERM_N"/>
    <property type="match status" value="1"/>
</dbReference>
<reference evidence="8" key="1">
    <citation type="submission" date="2023-03" db="EMBL/GenBank/DDBJ databases">
        <title>Chromosome-level genomes of two armyworms, Mythimna separata and Mythimna loreyi, provide insights into the biosynthesis and reception of sex pheromones.</title>
        <authorList>
            <person name="Zhao H."/>
        </authorList>
    </citation>
    <scope>NUCLEOTIDE SEQUENCE</scope>
    <source>
        <strain evidence="8">BeijingLab</strain>
        <tissue evidence="8">Pupa</tissue>
    </source>
</reference>
<dbReference type="InterPro" id="IPR019749">
    <property type="entry name" value="Band_41_domain"/>
</dbReference>
<dbReference type="Pfam" id="PF09380">
    <property type="entry name" value="FERM_C"/>
    <property type="match status" value="1"/>
</dbReference>
<protein>
    <recommendedName>
        <fullName evidence="2">protein-tyrosine-phosphatase</fullName>
        <ecNumber evidence="2">3.1.3.48</ecNumber>
    </recommendedName>
</protein>
<evidence type="ECO:0000256" key="3">
    <source>
        <dbReference type="ARBA" id="ARBA00022801"/>
    </source>
</evidence>
<dbReference type="InterPro" id="IPR011993">
    <property type="entry name" value="PH-like_dom_sf"/>
</dbReference>
<feature type="region of interest" description="Disordered" evidence="6">
    <location>
        <begin position="513"/>
        <end position="533"/>
    </location>
</feature>
<dbReference type="Gene3D" id="2.30.29.30">
    <property type="entry name" value="Pleckstrin-homology domain (PH domain)/Phosphotyrosine-binding domain (PTB)"/>
    <property type="match status" value="1"/>
</dbReference>
<dbReference type="InterPro" id="IPR014352">
    <property type="entry name" value="FERM/acyl-CoA-bd_prot_sf"/>
</dbReference>
<dbReference type="GO" id="GO:0030182">
    <property type="term" value="P:neuron differentiation"/>
    <property type="evidence" value="ECO:0007669"/>
    <property type="project" value="UniProtKB-ARBA"/>
</dbReference>
<dbReference type="GO" id="GO:0071944">
    <property type="term" value="C:cell periphery"/>
    <property type="evidence" value="ECO:0007669"/>
    <property type="project" value="UniProtKB-ARBA"/>
</dbReference>
<dbReference type="PANTHER" id="PTHR45706">
    <property type="entry name" value="TYROSINE-PROTEIN PHOSPHATASE"/>
    <property type="match status" value="1"/>
</dbReference>
<evidence type="ECO:0000313" key="9">
    <source>
        <dbReference type="Proteomes" id="UP001231518"/>
    </source>
</evidence>
<dbReference type="CDD" id="cd13188">
    <property type="entry name" value="FERM_C_PTPN14_PTPN21"/>
    <property type="match status" value="1"/>
</dbReference>
<dbReference type="GO" id="GO:0009887">
    <property type="term" value="P:animal organ morphogenesis"/>
    <property type="evidence" value="ECO:0007669"/>
    <property type="project" value="UniProtKB-ARBA"/>
</dbReference>
<dbReference type="GO" id="GO:0070161">
    <property type="term" value="C:anchoring junction"/>
    <property type="evidence" value="ECO:0007669"/>
    <property type="project" value="UniProtKB-SubCell"/>
</dbReference>
<dbReference type="PRINTS" id="PR00935">
    <property type="entry name" value="BAND41"/>
</dbReference>
<dbReference type="SMART" id="SM01196">
    <property type="entry name" value="FERM_C"/>
    <property type="match status" value="1"/>
</dbReference>
<dbReference type="InterPro" id="IPR018979">
    <property type="entry name" value="FERM_N"/>
</dbReference>
<proteinExistence type="predicted"/>
<keyword evidence="9" id="KW-1185">Reference proteome</keyword>
<evidence type="ECO:0000256" key="1">
    <source>
        <dbReference type="ARBA" id="ARBA00004282"/>
    </source>
</evidence>
<dbReference type="Gene3D" id="3.10.20.90">
    <property type="entry name" value="Phosphatidylinositol 3-kinase Catalytic Subunit, Chain A, domain 1"/>
    <property type="match status" value="1"/>
</dbReference>
<dbReference type="Proteomes" id="UP001231518">
    <property type="component" value="Chromosome 14"/>
</dbReference>
<dbReference type="AlphaFoldDB" id="A0AAD7YH80"/>